<feature type="transmembrane region" description="Helical" evidence="6">
    <location>
        <begin position="188"/>
        <end position="207"/>
    </location>
</feature>
<evidence type="ECO:0000256" key="1">
    <source>
        <dbReference type="ARBA" id="ARBA00004651"/>
    </source>
</evidence>
<keyword evidence="5 6" id="KW-0472">Membrane</keyword>
<dbReference type="GO" id="GO:0005886">
    <property type="term" value="C:plasma membrane"/>
    <property type="evidence" value="ECO:0007669"/>
    <property type="project" value="UniProtKB-SubCell"/>
</dbReference>
<feature type="transmembrane region" description="Helical" evidence="6">
    <location>
        <begin position="98"/>
        <end position="118"/>
    </location>
</feature>
<evidence type="ECO:0000256" key="5">
    <source>
        <dbReference type="ARBA" id="ARBA00023136"/>
    </source>
</evidence>
<accession>A0A6M3ZNG7</accession>
<protein>
    <submittedName>
        <fullName evidence="8">EamA/RhaT family transporter</fullName>
    </submittedName>
</protein>
<feature type="transmembrane region" description="Helical" evidence="6">
    <location>
        <begin position="155"/>
        <end position="176"/>
    </location>
</feature>
<evidence type="ECO:0000313" key="9">
    <source>
        <dbReference type="Proteomes" id="UP000501648"/>
    </source>
</evidence>
<dbReference type="AlphaFoldDB" id="A0A6M3ZNG7"/>
<feature type="domain" description="EamA" evidence="7">
    <location>
        <begin position="157"/>
        <end position="287"/>
    </location>
</feature>
<dbReference type="SUPFAM" id="SSF103481">
    <property type="entry name" value="Multidrug resistance efflux transporter EmrE"/>
    <property type="match status" value="2"/>
</dbReference>
<comment type="subcellular location">
    <subcellularLocation>
        <location evidence="1">Cell membrane</location>
        <topology evidence="1">Multi-pass membrane protein</topology>
    </subcellularLocation>
</comment>
<feature type="transmembrane region" description="Helical" evidence="6">
    <location>
        <begin position="273"/>
        <end position="291"/>
    </location>
</feature>
<dbReference type="EMBL" id="CP008956">
    <property type="protein sequence ID" value="QJQ00147.1"/>
    <property type="molecule type" value="Genomic_DNA"/>
</dbReference>
<evidence type="ECO:0000259" key="7">
    <source>
        <dbReference type="Pfam" id="PF00892"/>
    </source>
</evidence>
<proteinExistence type="predicted"/>
<dbReference type="Pfam" id="PF00892">
    <property type="entry name" value="EamA"/>
    <property type="match status" value="2"/>
</dbReference>
<organism evidence="8 9">
    <name type="scientific">Herbaspirillum rubrisubalbicans Os34</name>
    <dbReference type="NCBI Taxonomy" id="1235827"/>
    <lineage>
        <taxon>Bacteria</taxon>
        <taxon>Pseudomonadati</taxon>
        <taxon>Pseudomonadota</taxon>
        <taxon>Betaproteobacteria</taxon>
        <taxon>Burkholderiales</taxon>
        <taxon>Oxalobacteraceae</taxon>
        <taxon>Herbaspirillum</taxon>
    </lineage>
</organism>
<dbReference type="PANTHER" id="PTHR42920">
    <property type="entry name" value="OS03G0707200 PROTEIN-RELATED"/>
    <property type="match status" value="1"/>
</dbReference>
<dbReference type="PANTHER" id="PTHR42920:SF11">
    <property type="entry name" value="INNER MEMBRANE PROTEIN YTFF"/>
    <property type="match status" value="1"/>
</dbReference>
<name>A0A6M3ZNG7_9BURK</name>
<sequence length="302" mass="32521">MRSDLSYKSLCFPLGAVLIWAGNTVISKMSAGVIAPEDISFYRWVLAALLMSPFLARSTWAARAQIRPHLGKILVLALLGMVLYQSLAYFAAATASATSMGIISSLMPLMTLVLSIKLLAEPPTVGTLAGGILSLFGLAVLIGRGHPLALFEQGVVAGDLLMLAATVAYGLYGVMLRRWALPLRTWQLLYLQVLMATLLLFPGFLLGHHSPITRANLPILLYAGIGASIISQFLWMRGVVHLGASRCAIFVNLMPIFTVIIAVLALGESLHGYHALGGSITLVGVMLAQVFKQRLRWRAPTV</sequence>
<keyword evidence="2" id="KW-1003">Cell membrane</keyword>
<evidence type="ECO:0000256" key="4">
    <source>
        <dbReference type="ARBA" id="ARBA00022989"/>
    </source>
</evidence>
<keyword evidence="4 6" id="KW-1133">Transmembrane helix</keyword>
<evidence type="ECO:0000256" key="6">
    <source>
        <dbReference type="SAM" id="Phobius"/>
    </source>
</evidence>
<evidence type="ECO:0000313" key="8">
    <source>
        <dbReference type="EMBL" id="QJQ00147.1"/>
    </source>
</evidence>
<dbReference type="InterPro" id="IPR000620">
    <property type="entry name" value="EamA_dom"/>
</dbReference>
<dbReference type="InterPro" id="IPR051258">
    <property type="entry name" value="Diverse_Substrate_Transporter"/>
</dbReference>
<evidence type="ECO:0000256" key="3">
    <source>
        <dbReference type="ARBA" id="ARBA00022692"/>
    </source>
</evidence>
<feature type="transmembrane region" description="Helical" evidence="6">
    <location>
        <begin position="247"/>
        <end position="267"/>
    </location>
</feature>
<feature type="transmembrane region" description="Helical" evidence="6">
    <location>
        <begin position="125"/>
        <end position="143"/>
    </location>
</feature>
<dbReference type="InterPro" id="IPR037185">
    <property type="entry name" value="EmrE-like"/>
</dbReference>
<feature type="transmembrane region" description="Helical" evidence="6">
    <location>
        <begin position="41"/>
        <end position="61"/>
    </location>
</feature>
<keyword evidence="3 6" id="KW-0812">Transmembrane</keyword>
<feature type="transmembrane region" description="Helical" evidence="6">
    <location>
        <begin position="73"/>
        <end position="92"/>
    </location>
</feature>
<feature type="transmembrane region" description="Helical" evidence="6">
    <location>
        <begin position="219"/>
        <end position="235"/>
    </location>
</feature>
<dbReference type="Proteomes" id="UP000501648">
    <property type="component" value="Chromosome"/>
</dbReference>
<dbReference type="RefSeq" id="WP_017454377.1">
    <property type="nucleotide sequence ID" value="NZ_CP008956.1"/>
</dbReference>
<feature type="domain" description="EamA" evidence="7">
    <location>
        <begin position="10"/>
        <end position="142"/>
    </location>
</feature>
<reference evidence="8 9" key="1">
    <citation type="journal article" date="2012" name="J. Bacteriol.">
        <title>Genome sequence of the pathogenic Herbaspirillum seropedicae strain Os34, isolated from rice roots.</title>
        <authorList>
            <person name="Ye W."/>
            <person name="Ye S."/>
            <person name="Liu J."/>
            <person name="Chang S."/>
            <person name="Chen M."/>
            <person name="Zhu B."/>
            <person name="Guo L."/>
            <person name="An Q."/>
        </authorList>
    </citation>
    <scope>NUCLEOTIDE SEQUENCE [LARGE SCALE GENOMIC DNA]</scope>
    <source>
        <strain evidence="8 9">Os34</strain>
    </source>
</reference>
<evidence type="ECO:0000256" key="2">
    <source>
        <dbReference type="ARBA" id="ARBA00022475"/>
    </source>
</evidence>
<gene>
    <name evidence="8" type="ORF">C798_07845</name>
</gene>